<dbReference type="PANTHER" id="PTHR43841:SF3">
    <property type="entry name" value="(3R)-HYDROXYACYL-ACP DEHYDRATASE SUBUNIT HADB"/>
    <property type="match status" value="1"/>
</dbReference>
<name>A0A1C6VUI9_9ACTN</name>
<accession>A0A1C6VUI9</accession>
<comment type="similarity">
    <text evidence="1">Belongs to the enoyl-CoA hydratase/isomerase family.</text>
</comment>
<dbReference type="PANTHER" id="PTHR43841">
    <property type="entry name" value="3-HYDROXYACYL-THIOESTER DEHYDRATASE HTDX-RELATED"/>
    <property type="match status" value="1"/>
</dbReference>
<dbReference type="Proteomes" id="UP000199343">
    <property type="component" value="Unassembled WGS sequence"/>
</dbReference>
<dbReference type="AlphaFoldDB" id="A0A1C6VUI9"/>
<feature type="compositionally biased region" description="Polar residues" evidence="2">
    <location>
        <begin position="1"/>
        <end position="15"/>
    </location>
</feature>
<dbReference type="STRING" id="47871.GA0070608_4193"/>
<evidence type="ECO:0000313" key="5">
    <source>
        <dbReference type="Proteomes" id="UP000199343"/>
    </source>
</evidence>
<protein>
    <submittedName>
        <fullName evidence="4">Acyl dehydratase</fullName>
    </submittedName>
</protein>
<dbReference type="Pfam" id="PF01575">
    <property type="entry name" value="MaoC_dehydratas"/>
    <property type="match status" value="1"/>
</dbReference>
<dbReference type="Gene3D" id="3.10.129.10">
    <property type="entry name" value="Hotdog Thioesterase"/>
    <property type="match status" value="1"/>
</dbReference>
<gene>
    <name evidence="4" type="ORF">GA0070608_4193</name>
</gene>
<feature type="domain" description="MaoC-like" evidence="3">
    <location>
        <begin position="25"/>
        <end position="110"/>
    </location>
</feature>
<dbReference type="OrthoDB" id="9800237at2"/>
<dbReference type="InterPro" id="IPR029069">
    <property type="entry name" value="HotDog_dom_sf"/>
</dbReference>
<dbReference type="InterPro" id="IPR002539">
    <property type="entry name" value="MaoC-like_dom"/>
</dbReference>
<organism evidence="4 5">
    <name type="scientific">Micromonospora peucetia</name>
    <dbReference type="NCBI Taxonomy" id="47871"/>
    <lineage>
        <taxon>Bacteria</taxon>
        <taxon>Bacillati</taxon>
        <taxon>Actinomycetota</taxon>
        <taxon>Actinomycetes</taxon>
        <taxon>Micromonosporales</taxon>
        <taxon>Micromonosporaceae</taxon>
        <taxon>Micromonospora</taxon>
    </lineage>
</organism>
<feature type="region of interest" description="Disordered" evidence="2">
    <location>
        <begin position="1"/>
        <end position="31"/>
    </location>
</feature>
<dbReference type="SUPFAM" id="SSF54637">
    <property type="entry name" value="Thioesterase/thiol ester dehydrase-isomerase"/>
    <property type="match status" value="1"/>
</dbReference>
<evidence type="ECO:0000259" key="3">
    <source>
        <dbReference type="Pfam" id="PF01575"/>
    </source>
</evidence>
<evidence type="ECO:0000256" key="1">
    <source>
        <dbReference type="ARBA" id="ARBA00005254"/>
    </source>
</evidence>
<proteinExistence type="inferred from homology"/>
<evidence type="ECO:0000256" key="2">
    <source>
        <dbReference type="SAM" id="MobiDB-lite"/>
    </source>
</evidence>
<sequence length="177" mass="18953">MSDTTATTQPGTTEVSLPVPATPPARTHGPVTRTDFVRYQGASGDMNPIHHDEVFARSAGFPSPFSVGMWQASLLGTYATDWLGGPNVRDFRIRFLAQVWPGDTLTLEAVPLRTYVFEGEDGREGRVDVELTCRRQTGDTAVTVWATFVLPGAALDAAVGGATPGTSEQPETTEEQG</sequence>
<dbReference type="RefSeq" id="WP_091630213.1">
    <property type="nucleotide sequence ID" value="NZ_FMIC01000002.1"/>
</dbReference>
<dbReference type="EMBL" id="FMIC01000002">
    <property type="protein sequence ID" value="SCL69983.1"/>
    <property type="molecule type" value="Genomic_DNA"/>
</dbReference>
<evidence type="ECO:0000313" key="4">
    <source>
        <dbReference type="EMBL" id="SCL69983.1"/>
    </source>
</evidence>
<reference evidence="5" key="1">
    <citation type="submission" date="2016-06" db="EMBL/GenBank/DDBJ databases">
        <authorList>
            <person name="Varghese N."/>
            <person name="Submissions Spin"/>
        </authorList>
    </citation>
    <scope>NUCLEOTIDE SEQUENCE [LARGE SCALE GENOMIC DNA]</scope>
    <source>
        <strain evidence="5">DSM 43363</strain>
    </source>
</reference>